<sequence>MRPSDDRLRAALRAEADRHRPDRDAMLDRITLAAMQDTGHGRRRAVLPGGRRGPRVRVAAVVAAVVTVFGGGGVGTWALAGADDRDEAIPVPSVAPATTTASPVSTDPVSIAPSLPATGSPAESPAGRPTPSRTTSAATPSPSLTKGQPGFTRVSQGPLWSDGSVDPDSGDTQGASVVTLKTTEELTALEVVIRVARTDGLVSRGGTKQVPGGSVSTTVTEEAGALLYRFTLSSADRLAPGTYTFTAKYTHPSGGRNAGGDTYEAIATAGGSALDVYGNFFPTN</sequence>
<feature type="region of interest" description="Disordered" evidence="1">
    <location>
        <begin position="95"/>
        <end position="174"/>
    </location>
</feature>
<feature type="transmembrane region" description="Helical" evidence="2">
    <location>
        <begin position="58"/>
        <end position="80"/>
    </location>
</feature>
<keyword evidence="2" id="KW-0472">Membrane</keyword>
<keyword evidence="2" id="KW-1133">Transmembrane helix</keyword>
<organism evidence="3 4">
    <name type="scientific">Actinoplanes sichuanensis</name>
    <dbReference type="NCBI Taxonomy" id="512349"/>
    <lineage>
        <taxon>Bacteria</taxon>
        <taxon>Bacillati</taxon>
        <taxon>Actinomycetota</taxon>
        <taxon>Actinomycetes</taxon>
        <taxon>Micromonosporales</taxon>
        <taxon>Micromonosporaceae</taxon>
        <taxon>Actinoplanes</taxon>
    </lineage>
</organism>
<comment type="caution">
    <text evidence="3">The sequence shown here is derived from an EMBL/GenBank/DDBJ whole genome shotgun (WGS) entry which is preliminary data.</text>
</comment>
<evidence type="ECO:0000256" key="2">
    <source>
        <dbReference type="SAM" id="Phobius"/>
    </source>
</evidence>
<accession>A0ABW4AIZ6</accession>
<reference evidence="4" key="1">
    <citation type="journal article" date="2019" name="Int. J. Syst. Evol. Microbiol.">
        <title>The Global Catalogue of Microorganisms (GCM) 10K type strain sequencing project: providing services to taxonomists for standard genome sequencing and annotation.</title>
        <authorList>
            <consortium name="The Broad Institute Genomics Platform"/>
            <consortium name="The Broad Institute Genome Sequencing Center for Infectious Disease"/>
            <person name="Wu L."/>
            <person name="Ma J."/>
        </authorList>
    </citation>
    <scope>NUCLEOTIDE SEQUENCE [LARGE SCALE GENOMIC DNA]</scope>
    <source>
        <strain evidence="4">CCM 7526</strain>
    </source>
</reference>
<protein>
    <submittedName>
        <fullName evidence="3">Uncharacterized protein</fullName>
    </submittedName>
</protein>
<keyword evidence="4" id="KW-1185">Reference proteome</keyword>
<keyword evidence="2" id="KW-0812">Transmembrane</keyword>
<dbReference type="EMBL" id="JBHTMK010000043">
    <property type="protein sequence ID" value="MFD1370138.1"/>
    <property type="molecule type" value="Genomic_DNA"/>
</dbReference>
<evidence type="ECO:0000313" key="4">
    <source>
        <dbReference type="Proteomes" id="UP001597183"/>
    </source>
</evidence>
<dbReference type="Proteomes" id="UP001597183">
    <property type="component" value="Unassembled WGS sequence"/>
</dbReference>
<feature type="compositionally biased region" description="Low complexity" evidence="1">
    <location>
        <begin position="95"/>
        <end position="110"/>
    </location>
</feature>
<feature type="compositionally biased region" description="Low complexity" evidence="1">
    <location>
        <begin position="129"/>
        <end position="143"/>
    </location>
</feature>
<gene>
    <name evidence="3" type="ORF">ACFQ5G_32795</name>
</gene>
<evidence type="ECO:0000313" key="3">
    <source>
        <dbReference type="EMBL" id="MFD1370138.1"/>
    </source>
</evidence>
<name>A0ABW4AIZ6_9ACTN</name>
<evidence type="ECO:0000256" key="1">
    <source>
        <dbReference type="SAM" id="MobiDB-lite"/>
    </source>
</evidence>
<dbReference type="RefSeq" id="WP_317790829.1">
    <property type="nucleotide sequence ID" value="NZ_AP028461.1"/>
</dbReference>
<proteinExistence type="predicted"/>